<name>A0ABU9Y3F6_9SPHN</name>
<dbReference type="EMBL" id="JBDIME010000008">
    <property type="protein sequence ID" value="MEN2790316.1"/>
    <property type="molecule type" value="Genomic_DNA"/>
</dbReference>
<protein>
    <submittedName>
        <fullName evidence="1">Uncharacterized protein</fullName>
    </submittedName>
</protein>
<keyword evidence="2" id="KW-1185">Reference proteome</keyword>
<evidence type="ECO:0000313" key="2">
    <source>
        <dbReference type="Proteomes" id="UP001419910"/>
    </source>
</evidence>
<comment type="caution">
    <text evidence="1">The sequence shown here is derived from an EMBL/GenBank/DDBJ whole genome shotgun (WGS) entry which is preliminary data.</text>
</comment>
<organism evidence="1 2">
    <name type="scientific">Sphingomonas oligophenolica</name>
    <dbReference type="NCBI Taxonomy" id="301154"/>
    <lineage>
        <taxon>Bacteria</taxon>
        <taxon>Pseudomonadati</taxon>
        <taxon>Pseudomonadota</taxon>
        <taxon>Alphaproteobacteria</taxon>
        <taxon>Sphingomonadales</taxon>
        <taxon>Sphingomonadaceae</taxon>
        <taxon>Sphingomonas</taxon>
    </lineage>
</organism>
<dbReference type="Proteomes" id="UP001419910">
    <property type="component" value="Unassembled WGS sequence"/>
</dbReference>
<gene>
    <name evidence="1" type="ORF">ABC974_11815</name>
</gene>
<reference evidence="1 2" key="1">
    <citation type="submission" date="2024-05" db="EMBL/GenBank/DDBJ databases">
        <authorList>
            <person name="Liu Q."/>
            <person name="Xin Y.-H."/>
        </authorList>
    </citation>
    <scope>NUCLEOTIDE SEQUENCE [LARGE SCALE GENOMIC DNA]</scope>
    <source>
        <strain evidence="1 2">CGMCC 1.10181</strain>
    </source>
</reference>
<proteinExistence type="predicted"/>
<dbReference type="RefSeq" id="WP_343889004.1">
    <property type="nucleotide sequence ID" value="NZ_BAAAEH010000016.1"/>
</dbReference>
<sequence length="90" mass="9859">MQIVGVKAVPVKGGLGITGEVYYSTIDYGPLSGHLHVTAHRSNGRPAIEVDTRWEALSPKGVGYAHFGALIRTADYHEITGIKVEYRRPR</sequence>
<accession>A0ABU9Y3F6</accession>
<evidence type="ECO:0000313" key="1">
    <source>
        <dbReference type="EMBL" id="MEN2790316.1"/>
    </source>
</evidence>